<sequence length="580" mass="64530">MAILDVYLLLVALVTGSLVQCEIAKSVAGPWESTRSTCQLLNSSFLCEDGPDTCNLRSDIEVPTGRFWIGAYVHTTTIILYKGCKQVPDGAIPEFTSVNMTLKGCVEKCHTKYAHDNTLETLALHMDSCYCTTRNRQTPDESECNTPCASNTAVTCGGQTSMSTYEFSPVGGTQKSGPLSFSPLCGTSNNKFKNCQDQSEAVCKNNQTSSMRMSWPQANKWCQDRSSQLTIDRTFPGNRDPWINLVKHRFVNWVDGAVPEATTYCVSLMCESGTCSFFSDSCTRQLSGLCWKTQDDNNVNTDSSSTLSPPSRTAPRVMSSGLMPTPTGRENSSYIPVVNVPRTENNNSDGMLVYILVAVAVVVIVILTVILTFIFCRKRKLKQGRPRSKPDSNNIEEPARPLMEQSVREHRGSDDYDRVKGDYDKIREDFVIDTKDTSNSDYDKIKGDYDNIKGDYDNNSGDDDPAYARVTSFAPSDQPEVDDVPKTERDSDNYDLLRTNKRPEGGVDSTYDHIPAETEDDTYNVLQSQENLHKDDIGDFMYDVTSAINGLGNYDTFRNNKTENTNNDYDTAESVLHSDS</sequence>
<evidence type="ECO:0000256" key="1">
    <source>
        <dbReference type="SAM" id="MobiDB-lite"/>
    </source>
</evidence>
<evidence type="ECO:0000256" key="3">
    <source>
        <dbReference type="SAM" id="SignalP"/>
    </source>
</evidence>
<feature type="compositionally biased region" description="Basic and acidic residues" evidence="1">
    <location>
        <begin position="442"/>
        <end position="456"/>
    </location>
</feature>
<feature type="chain" id="PRO_5012849273" description="WSC domain-containing protein" evidence="3">
    <location>
        <begin position="17"/>
        <end position="580"/>
    </location>
</feature>
<name>A0A210PFH6_MIZYE</name>
<feature type="compositionally biased region" description="Basic and acidic residues" evidence="1">
    <location>
        <begin position="501"/>
        <end position="514"/>
    </location>
</feature>
<feature type="region of interest" description="Disordered" evidence="1">
    <location>
        <begin position="558"/>
        <end position="580"/>
    </location>
</feature>
<evidence type="ECO:0000313" key="6">
    <source>
        <dbReference type="Proteomes" id="UP000242188"/>
    </source>
</evidence>
<organism evidence="5 6">
    <name type="scientific">Mizuhopecten yessoensis</name>
    <name type="common">Japanese scallop</name>
    <name type="synonym">Patinopecten yessoensis</name>
    <dbReference type="NCBI Taxonomy" id="6573"/>
    <lineage>
        <taxon>Eukaryota</taxon>
        <taxon>Metazoa</taxon>
        <taxon>Spiralia</taxon>
        <taxon>Lophotrochozoa</taxon>
        <taxon>Mollusca</taxon>
        <taxon>Bivalvia</taxon>
        <taxon>Autobranchia</taxon>
        <taxon>Pteriomorphia</taxon>
        <taxon>Pectinida</taxon>
        <taxon>Pectinoidea</taxon>
        <taxon>Pectinidae</taxon>
        <taxon>Mizuhopecten</taxon>
    </lineage>
</organism>
<dbReference type="Proteomes" id="UP000242188">
    <property type="component" value="Unassembled WGS sequence"/>
</dbReference>
<feature type="compositionally biased region" description="Polar residues" evidence="1">
    <location>
        <begin position="298"/>
        <end position="311"/>
    </location>
</feature>
<keyword evidence="2" id="KW-1133">Transmembrane helix</keyword>
<evidence type="ECO:0000256" key="2">
    <source>
        <dbReference type="SAM" id="Phobius"/>
    </source>
</evidence>
<dbReference type="PROSITE" id="PS51212">
    <property type="entry name" value="WSC"/>
    <property type="match status" value="1"/>
</dbReference>
<feature type="compositionally biased region" description="Polar residues" evidence="1">
    <location>
        <begin position="558"/>
        <end position="569"/>
    </location>
</feature>
<feature type="region of interest" description="Disordered" evidence="1">
    <location>
        <begin position="383"/>
        <end position="419"/>
    </location>
</feature>
<keyword evidence="2" id="KW-0472">Membrane</keyword>
<accession>A0A210PFH6</accession>
<proteinExistence type="predicted"/>
<dbReference type="AlphaFoldDB" id="A0A210PFH6"/>
<reference evidence="5 6" key="1">
    <citation type="journal article" date="2017" name="Nat. Ecol. Evol.">
        <title>Scallop genome provides insights into evolution of bilaterian karyotype and development.</title>
        <authorList>
            <person name="Wang S."/>
            <person name="Zhang J."/>
            <person name="Jiao W."/>
            <person name="Li J."/>
            <person name="Xun X."/>
            <person name="Sun Y."/>
            <person name="Guo X."/>
            <person name="Huan P."/>
            <person name="Dong B."/>
            <person name="Zhang L."/>
            <person name="Hu X."/>
            <person name="Sun X."/>
            <person name="Wang J."/>
            <person name="Zhao C."/>
            <person name="Wang Y."/>
            <person name="Wang D."/>
            <person name="Huang X."/>
            <person name="Wang R."/>
            <person name="Lv J."/>
            <person name="Li Y."/>
            <person name="Zhang Z."/>
            <person name="Liu B."/>
            <person name="Lu W."/>
            <person name="Hui Y."/>
            <person name="Liang J."/>
            <person name="Zhou Z."/>
            <person name="Hou R."/>
            <person name="Li X."/>
            <person name="Liu Y."/>
            <person name="Li H."/>
            <person name="Ning X."/>
            <person name="Lin Y."/>
            <person name="Zhao L."/>
            <person name="Xing Q."/>
            <person name="Dou J."/>
            <person name="Li Y."/>
            <person name="Mao J."/>
            <person name="Guo H."/>
            <person name="Dou H."/>
            <person name="Li T."/>
            <person name="Mu C."/>
            <person name="Jiang W."/>
            <person name="Fu Q."/>
            <person name="Fu X."/>
            <person name="Miao Y."/>
            <person name="Liu J."/>
            <person name="Yu Q."/>
            <person name="Li R."/>
            <person name="Liao H."/>
            <person name="Li X."/>
            <person name="Kong Y."/>
            <person name="Jiang Z."/>
            <person name="Chourrout D."/>
            <person name="Li R."/>
            <person name="Bao Z."/>
        </authorList>
    </citation>
    <scope>NUCLEOTIDE SEQUENCE [LARGE SCALE GENOMIC DNA]</scope>
    <source>
        <strain evidence="5 6">PY_sf001</strain>
    </source>
</reference>
<keyword evidence="6" id="KW-1185">Reference proteome</keyword>
<feature type="compositionally biased region" description="Basic and acidic residues" evidence="1">
    <location>
        <begin position="483"/>
        <end position="492"/>
    </location>
</feature>
<evidence type="ECO:0000259" key="4">
    <source>
        <dbReference type="PROSITE" id="PS51212"/>
    </source>
</evidence>
<feature type="transmembrane region" description="Helical" evidence="2">
    <location>
        <begin position="351"/>
        <end position="376"/>
    </location>
</feature>
<feature type="region of interest" description="Disordered" evidence="1">
    <location>
        <begin position="442"/>
        <end position="514"/>
    </location>
</feature>
<feature type="signal peptide" evidence="3">
    <location>
        <begin position="1"/>
        <end position="16"/>
    </location>
</feature>
<dbReference type="OrthoDB" id="5985073at2759"/>
<feature type="domain" description="WSC" evidence="4">
    <location>
        <begin position="78"/>
        <end position="168"/>
    </location>
</feature>
<feature type="region of interest" description="Disordered" evidence="1">
    <location>
        <begin position="298"/>
        <end position="330"/>
    </location>
</feature>
<gene>
    <name evidence="5" type="ORF">KP79_PYT05969</name>
</gene>
<comment type="caution">
    <text evidence="5">The sequence shown here is derived from an EMBL/GenBank/DDBJ whole genome shotgun (WGS) entry which is preliminary data.</text>
</comment>
<evidence type="ECO:0000313" key="5">
    <source>
        <dbReference type="EMBL" id="OWF35217.1"/>
    </source>
</evidence>
<keyword evidence="2" id="KW-0812">Transmembrane</keyword>
<protein>
    <recommendedName>
        <fullName evidence="4">WSC domain-containing protein</fullName>
    </recommendedName>
</protein>
<keyword evidence="3" id="KW-0732">Signal</keyword>
<dbReference type="EMBL" id="NEDP02076736">
    <property type="protein sequence ID" value="OWF35217.1"/>
    <property type="molecule type" value="Genomic_DNA"/>
</dbReference>
<feature type="compositionally biased region" description="Basic and acidic residues" evidence="1">
    <location>
        <begin position="406"/>
        <end position="419"/>
    </location>
</feature>
<dbReference type="InterPro" id="IPR002889">
    <property type="entry name" value="WSC_carb-bd"/>
</dbReference>